<evidence type="ECO:0008006" key="4">
    <source>
        <dbReference type="Google" id="ProtNLM"/>
    </source>
</evidence>
<feature type="compositionally biased region" description="Polar residues" evidence="1">
    <location>
        <begin position="1"/>
        <end position="15"/>
    </location>
</feature>
<feature type="region of interest" description="Disordered" evidence="1">
    <location>
        <begin position="1"/>
        <end position="20"/>
    </location>
</feature>
<evidence type="ECO:0000313" key="2">
    <source>
        <dbReference type="EMBL" id="KAB1858019.1"/>
    </source>
</evidence>
<comment type="caution">
    <text evidence="2">The sequence shown here is derived from an EMBL/GenBank/DDBJ whole genome shotgun (WGS) entry which is preliminary data.</text>
</comment>
<dbReference type="Proteomes" id="UP000325788">
    <property type="component" value="Unassembled WGS sequence"/>
</dbReference>
<evidence type="ECO:0000256" key="1">
    <source>
        <dbReference type="SAM" id="MobiDB-lite"/>
    </source>
</evidence>
<sequence length="63" mass="7465">MTTQKFDAMPTQNEGISLDDISPEKVKEAWKEYEAKPEYKNFNKHDLIESMQHEHEEDEQKPA</sequence>
<dbReference type="InterPro" id="IPR049846">
    <property type="entry name" value="NF038105-like"/>
</dbReference>
<protein>
    <recommendedName>
        <fullName evidence="4">NF038105 family protein</fullName>
    </recommendedName>
</protein>
<dbReference type="AlphaFoldDB" id="A0A5N4WQD8"/>
<dbReference type="RefSeq" id="WP_016165948.1">
    <property type="nucleotide sequence ID" value="NZ_BBNK01000007.1"/>
</dbReference>
<proteinExistence type="predicted"/>
<organism evidence="2 3">
    <name type="scientific">Acinetobacter tandoii</name>
    <dbReference type="NCBI Taxonomy" id="202954"/>
    <lineage>
        <taxon>Bacteria</taxon>
        <taxon>Pseudomonadati</taxon>
        <taxon>Pseudomonadota</taxon>
        <taxon>Gammaproteobacteria</taxon>
        <taxon>Moraxellales</taxon>
        <taxon>Moraxellaceae</taxon>
        <taxon>Acinetobacter</taxon>
    </lineage>
</organism>
<name>A0A5N4WQD8_9GAMM</name>
<gene>
    <name evidence="2" type="ORF">F4W09_04585</name>
</gene>
<dbReference type="NCBIfam" id="NF038105">
    <property type="entry name" value="acin_NF038105"/>
    <property type="match status" value="1"/>
</dbReference>
<reference evidence="2 3" key="1">
    <citation type="submission" date="2019-09" db="EMBL/GenBank/DDBJ databases">
        <title>Draft genome sequence of Acinetobacter tandoii W4-4-4 isolated from environmental water sample.</title>
        <authorList>
            <person name="Wee S.K."/>
            <person name="Yan B."/>
            <person name="Mustaffa S.B."/>
            <person name="Yap E.P.H."/>
        </authorList>
    </citation>
    <scope>NUCLEOTIDE SEQUENCE [LARGE SCALE GENOMIC DNA]</scope>
    <source>
        <strain evidence="2 3">W4-4-4</strain>
    </source>
</reference>
<accession>A0A5N4WQD8</accession>
<evidence type="ECO:0000313" key="3">
    <source>
        <dbReference type="Proteomes" id="UP000325788"/>
    </source>
</evidence>
<dbReference type="EMBL" id="VXLD01000002">
    <property type="protein sequence ID" value="KAB1858019.1"/>
    <property type="molecule type" value="Genomic_DNA"/>
</dbReference>